<proteinExistence type="predicted"/>
<keyword evidence="2" id="KW-1185">Reference proteome</keyword>
<protein>
    <submittedName>
        <fullName evidence="1">Uncharacterized protein</fullName>
    </submittedName>
</protein>
<organism evidence="1 2">
    <name type="scientific">Frigoriglobus tundricola</name>
    <dbReference type="NCBI Taxonomy" id="2774151"/>
    <lineage>
        <taxon>Bacteria</taxon>
        <taxon>Pseudomonadati</taxon>
        <taxon>Planctomycetota</taxon>
        <taxon>Planctomycetia</taxon>
        <taxon>Gemmatales</taxon>
        <taxon>Gemmataceae</taxon>
        <taxon>Frigoriglobus</taxon>
    </lineage>
</organism>
<evidence type="ECO:0000313" key="2">
    <source>
        <dbReference type="Proteomes" id="UP000503447"/>
    </source>
</evidence>
<dbReference type="Proteomes" id="UP000503447">
    <property type="component" value="Chromosome"/>
</dbReference>
<gene>
    <name evidence="1" type="ORF">FTUN_0631</name>
</gene>
<evidence type="ECO:0000313" key="1">
    <source>
        <dbReference type="EMBL" id="QJW93128.1"/>
    </source>
</evidence>
<dbReference type="EMBL" id="CP053452">
    <property type="protein sequence ID" value="QJW93128.1"/>
    <property type="molecule type" value="Genomic_DNA"/>
</dbReference>
<accession>A0A6M5YGK6</accession>
<dbReference type="KEGG" id="ftj:FTUN_0631"/>
<dbReference type="AlphaFoldDB" id="A0A6M5YGK6"/>
<sequence>MKCKLVIRAEAPPVTGCADEGVVLEFENLEDLVFRLREMCEGADFWPYTSIRAYAERLERGLARAAEDR</sequence>
<dbReference type="RefSeq" id="WP_171469390.1">
    <property type="nucleotide sequence ID" value="NZ_CP053452.2"/>
</dbReference>
<name>A0A6M5YGK6_9BACT</name>
<reference evidence="2" key="1">
    <citation type="submission" date="2020-05" db="EMBL/GenBank/DDBJ databases">
        <title>Frigoriglobus tundricola gen. nov., sp. nov., a psychrotolerant cellulolytic planctomycete of the family Gemmataceae with two divergent copies of 16S rRNA gene.</title>
        <authorList>
            <person name="Kulichevskaya I.S."/>
            <person name="Ivanova A.A."/>
            <person name="Naumoff D.G."/>
            <person name="Beletsky A.V."/>
            <person name="Rijpstra W.I.C."/>
            <person name="Sinninghe Damste J.S."/>
            <person name="Mardanov A.V."/>
            <person name="Ravin N.V."/>
            <person name="Dedysh S.N."/>
        </authorList>
    </citation>
    <scope>NUCLEOTIDE SEQUENCE [LARGE SCALE GENOMIC DNA]</scope>
    <source>
        <strain evidence="2">PL17</strain>
    </source>
</reference>